<keyword evidence="4" id="KW-0963">Cytoplasm</keyword>
<evidence type="ECO:0000256" key="9">
    <source>
        <dbReference type="ARBA" id="ARBA00022884"/>
    </source>
</evidence>
<dbReference type="GO" id="GO:0008649">
    <property type="term" value="F:rRNA methyltransferase activity"/>
    <property type="evidence" value="ECO:0007669"/>
    <property type="project" value="InterPro"/>
</dbReference>
<evidence type="ECO:0000256" key="3">
    <source>
        <dbReference type="ARBA" id="ARBA00012140"/>
    </source>
</evidence>
<dbReference type="Gene3D" id="1.10.940.10">
    <property type="entry name" value="NusB-like"/>
    <property type="match status" value="1"/>
</dbReference>
<dbReference type="InterPro" id="IPR029063">
    <property type="entry name" value="SAM-dependent_MTases_sf"/>
</dbReference>
<evidence type="ECO:0000256" key="13">
    <source>
        <dbReference type="PROSITE-ProRule" id="PRU01023"/>
    </source>
</evidence>
<evidence type="ECO:0000256" key="11">
    <source>
        <dbReference type="ARBA" id="ARBA00031088"/>
    </source>
</evidence>
<proteinExistence type="inferred from homology"/>
<dbReference type="PROSITE" id="PS51686">
    <property type="entry name" value="SAM_MT_RSMB_NOP"/>
    <property type="match status" value="1"/>
</dbReference>
<dbReference type="InterPro" id="IPR035926">
    <property type="entry name" value="NusB-like_sf"/>
</dbReference>
<dbReference type="NCBIfam" id="NF011494">
    <property type="entry name" value="PRK14902.1"/>
    <property type="match status" value="1"/>
</dbReference>
<dbReference type="SUPFAM" id="SSF48013">
    <property type="entry name" value="NusB-like"/>
    <property type="match status" value="1"/>
</dbReference>
<dbReference type="EMBL" id="CP071182">
    <property type="protein sequence ID" value="QSO49505.1"/>
    <property type="molecule type" value="Genomic_DNA"/>
</dbReference>
<name>A0A9X7Z9C8_9BACL</name>
<comment type="function">
    <text evidence="1">Specifically methylates the cytosine at position 967 (m5C967) of 16S rRNA.</text>
</comment>
<dbReference type="InterPro" id="IPR023267">
    <property type="entry name" value="RCMT"/>
</dbReference>
<evidence type="ECO:0000256" key="8">
    <source>
        <dbReference type="ARBA" id="ARBA00022691"/>
    </source>
</evidence>
<feature type="binding site" evidence="13">
    <location>
        <position position="291"/>
    </location>
    <ligand>
        <name>S-adenosyl-L-methionine</name>
        <dbReference type="ChEBI" id="CHEBI:59789"/>
    </ligand>
</feature>
<keyword evidence="8 13" id="KW-0949">S-adenosyl-L-methionine</keyword>
<dbReference type="AlphaFoldDB" id="A0A9X7Z9C8"/>
<dbReference type="Gene3D" id="3.40.50.150">
    <property type="entry name" value="Vaccinia Virus protein VP39"/>
    <property type="match status" value="1"/>
</dbReference>
<dbReference type="PRINTS" id="PR02008">
    <property type="entry name" value="RCMTFAMILY"/>
</dbReference>
<protein>
    <recommendedName>
        <fullName evidence="3">16S rRNA (cytosine(967)-C(5))-methyltransferase</fullName>
        <ecNumber evidence="3">2.1.1.176</ecNumber>
    </recommendedName>
    <alternativeName>
        <fullName evidence="10">16S rRNA m5C967 methyltransferase</fullName>
    </alternativeName>
    <alternativeName>
        <fullName evidence="11">rRNA (cytosine-C(5)-)-methyltransferase RsmB</fullName>
    </alternativeName>
</protein>
<dbReference type="Pfam" id="PF22458">
    <property type="entry name" value="RsmF-B_ferredox"/>
    <property type="match status" value="1"/>
</dbReference>
<feature type="active site" description="Nucleophile" evidence="13">
    <location>
        <position position="391"/>
    </location>
</feature>
<evidence type="ECO:0000256" key="6">
    <source>
        <dbReference type="ARBA" id="ARBA00022603"/>
    </source>
</evidence>
<dbReference type="Pfam" id="PF01189">
    <property type="entry name" value="Methyltr_RsmB-F"/>
    <property type="match status" value="1"/>
</dbReference>
<gene>
    <name evidence="15" type="primary">rsmB</name>
    <name evidence="15" type="ORF">JZ786_11735</name>
</gene>
<evidence type="ECO:0000313" key="15">
    <source>
        <dbReference type="EMBL" id="QSO49505.1"/>
    </source>
</evidence>
<dbReference type="GO" id="GO:0003723">
    <property type="term" value="F:RNA binding"/>
    <property type="evidence" value="ECO:0007669"/>
    <property type="project" value="UniProtKB-UniRule"/>
</dbReference>
<dbReference type="EC" id="2.1.1.176" evidence="3"/>
<feature type="binding site" evidence="13">
    <location>
        <position position="318"/>
    </location>
    <ligand>
        <name>S-adenosyl-L-methionine</name>
        <dbReference type="ChEBI" id="CHEBI:59789"/>
    </ligand>
</feature>
<evidence type="ECO:0000259" key="14">
    <source>
        <dbReference type="PROSITE" id="PS51686"/>
    </source>
</evidence>
<dbReference type="PANTHER" id="PTHR22807">
    <property type="entry name" value="NOP2 YEAST -RELATED NOL1/NOP2/FMU SUN DOMAIN-CONTAINING"/>
    <property type="match status" value="1"/>
</dbReference>
<dbReference type="InterPro" id="IPR001678">
    <property type="entry name" value="MeTrfase_RsmB-F_NOP2_dom"/>
</dbReference>
<comment type="caution">
    <text evidence="13">Lacks conserved residue(s) required for the propagation of feature annotation.</text>
</comment>
<dbReference type="GO" id="GO:0006355">
    <property type="term" value="P:regulation of DNA-templated transcription"/>
    <property type="evidence" value="ECO:0007669"/>
    <property type="project" value="InterPro"/>
</dbReference>
<dbReference type="Pfam" id="PF01029">
    <property type="entry name" value="NusB"/>
    <property type="match status" value="1"/>
</dbReference>
<reference evidence="15 16" key="1">
    <citation type="submission" date="2021-02" db="EMBL/GenBank/DDBJ databases">
        <title>Alicyclobacillus curvatus sp. nov. and Alicyclobacillus mengziensis sp. nov., two acidophilic bacteria isolated from acid mine drainage.</title>
        <authorList>
            <person name="Huang Y."/>
        </authorList>
    </citation>
    <scope>NUCLEOTIDE SEQUENCE [LARGE SCALE GENOMIC DNA]</scope>
    <source>
        <strain evidence="15 16">S30H14</strain>
    </source>
</reference>
<dbReference type="KEGG" id="afx:JZ786_11735"/>
<keyword evidence="7 13" id="KW-0808">Transferase</keyword>
<accession>A0A9X7Z9C8</accession>
<evidence type="ECO:0000256" key="1">
    <source>
        <dbReference type="ARBA" id="ARBA00002724"/>
    </source>
</evidence>
<dbReference type="InterPro" id="IPR054728">
    <property type="entry name" value="RsmB-like_ferredoxin"/>
</dbReference>
<keyword evidence="5" id="KW-0698">rRNA processing</keyword>
<sequence>MTAAARISAYEVLLEIEERGKYSNVALQQHYRSHNLHERDKALCTEIVYGTLQYQRSIDAVLEPLCKNGLAGVDTRVLVILRMSVYQLGYLSRVPGYAVLNDAVELCKAKAKKAAGFVNGVLRSFTRDKRSMAEKLDALIETGIPVATRMAIRYSYPDWFVEDLLLQYGDLRTVAILQAGNERPHIALRVNAAKSTPRALIEGQSGEMREALSLSSVSPFGVRLLSGLDVEHFEPYAEGLVSVQDEASMLVAPLLKVDEHTRVLDLCAGLGTKTTQILELQGGVGNVTAVDIHHHKLVRLKASAERLGLKGVKTMVADARSFRTNARHREAYDAVLLDAPCSGMGVLKRRPEIRWRKTREESQQLSRLQKELLRAALSAVRPGGVVVYATCTLLQRENEDVVDEIIREEGGSVTFENILPDLPETVRARCTTDTVRQGQRYSITVTPEQYGTDGFFMTRLRKLDNQVQKGGELK</sequence>
<dbReference type="Proteomes" id="UP000663505">
    <property type="component" value="Chromosome"/>
</dbReference>
<dbReference type="InterPro" id="IPR006027">
    <property type="entry name" value="NusB_RsmB_TIM44"/>
</dbReference>
<keyword evidence="16" id="KW-1185">Reference proteome</keyword>
<evidence type="ECO:0000256" key="2">
    <source>
        <dbReference type="ARBA" id="ARBA00004496"/>
    </source>
</evidence>
<evidence type="ECO:0000256" key="10">
    <source>
        <dbReference type="ARBA" id="ARBA00030399"/>
    </source>
</evidence>
<evidence type="ECO:0000256" key="12">
    <source>
        <dbReference type="ARBA" id="ARBA00047283"/>
    </source>
</evidence>
<dbReference type="InterPro" id="IPR004573">
    <property type="entry name" value="rRNA_ssu_MeTfrase_B"/>
</dbReference>
<feature type="binding site" evidence="13">
    <location>
        <position position="338"/>
    </location>
    <ligand>
        <name>S-adenosyl-L-methionine</name>
        <dbReference type="ChEBI" id="CHEBI:59789"/>
    </ligand>
</feature>
<dbReference type="SUPFAM" id="SSF53335">
    <property type="entry name" value="S-adenosyl-L-methionine-dependent methyltransferases"/>
    <property type="match status" value="1"/>
</dbReference>
<dbReference type="CDD" id="cd02440">
    <property type="entry name" value="AdoMet_MTases"/>
    <property type="match status" value="1"/>
</dbReference>
<comment type="subcellular location">
    <subcellularLocation>
        <location evidence="2">Cytoplasm</location>
    </subcellularLocation>
</comment>
<comment type="similarity">
    <text evidence="13">Belongs to the class I-like SAM-binding methyltransferase superfamily. RsmB/NOP family.</text>
</comment>
<keyword evidence="9 13" id="KW-0694">RNA-binding</keyword>
<dbReference type="PANTHER" id="PTHR22807:SF53">
    <property type="entry name" value="RIBOSOMAL RNA SMALL SUBUNIT METHYLTRANSFERASE B-RELATED"/>
    <property type="match status" value="1"/>
</dbReference>
<evidence type="ECO:0000313" key="16">
    <source>
        <dbReference type="Proteomes" id="UP000663505"/>
    </source>
</evidence>
<evidence type="ECO:0000256" key="4">
    <source>
        <dbReference type="ARBA" id="ARBA00022490"/>
    </source>
</evidence>
<feature type="domain" description="SAM-dependent MTase RsmB/NOP-type" evidence="14">
    <location>
        <begin position="176"/>
        <end position="463"/>
    </location>
</feature>
<dbReference type="RefSeq" id="WP_206658815.1">
    <property type="nucleotide sequence ID" value="NZ_CP071182.1"/>
</dbReference>
<keyword evidence="6 13" id="KW-0489">Methyltransferase</keyword>
<evidence type="ECO:0000256" key="7">
    <source>
        <dbReference type="ARBA" id="ARBA00022679"/>
    </source>
</evidence>
<organism evidence="15 16">
    <name type="scientific">Alicyclobacillus mengziensis</name>
    <dbReference type="NCBI Taxonomy" id="2931921"/>
    <lineage>
        <taxon>Bacteria</taxon>
        <taxon>Bacillati</taxon>
        <taxon>Bacillota</taxon>
        <taxon>Bacilli</taxon>
        <taxon>Bacillales</taxon>
        <taxon>Alicyclobacillaceae</taxon>
        <taxon>Alicyclobacillus</taxon>
    </lineage>
</organism>
<dbReference type="GO" id="GO:0005737">
    <property type="term" value="C:cytoplasm"/>
    <property type="evidence" value="ECO:0007669"/>
    <property type="project" value="UniProtKB-SubCell"/>
</dbReference>
<dbReference type="NCBIfam" id="TIGR00563">
    <property type="entry name" value="rsmB"/>
    <property type="match status" value="1"/>
</dbReference>
<evidence type="ECO:0000256" key="5">
    <source>
        <dbReference type="ARBA" id="ARBA00022552"/>
    </source>
</evidence>
<dbReference type="InterPro" id="IPR049560">
    <property type="entry name" value="MeTrfase_RsmB-F_NOP2_cat"/>
</dbReference>
<comment type="catalytic activity">
    <reaction evidence="12">
        <text>cytidine(967) in 16S rRNA + S-adenosyl-L-methionine = 5-methylcytidine(967) in 16S rRNA + S-adenosyl-L-homocysteine + H(+)</text>
        <dbReference type="Rhea" id="RHEA:42748"/>
        <dbReference type="Rhea" id="RHEA-COMP:10219"/>
        <dbReference type="Rhea" id="RHEA-COMP:10220"/>
        <dbReference type="ChEBI" id="CHEBI:15378"/>
        <dbReference type="ChEBI" id="CHEBI:57856"/>
        <dbReference type="ChEBI" id="CHEBI:59789"/>
        <dbReference type="ChEBI" id="CHEBI:74483"/>
        <dbReference type="ChEBI" id="CHEBI:82748"/>
        <dbReference type="EC" id="2.1.1.176"/>
    </reaction>
</comment>